<organism evidence="3 4">
    <name type="scientific">Polarella glacialis</name>
    <name type="common">Dinoflagellate</name>
    <dbReference type="NCBI Taxonomy" id="89957"/>
    <lineage>
        <taxon>Eukaryota</taxon>
        <taxon>Sar</taxon>
        <taxon>Alveolata</taxon>
        <taxon>Dinophyceae</taxon>
        <taxon>Suessiales</taxon>
        <taxon>Suessiaceae</taxon>
        <taxon>Polarella</taxon>
    </lineage>
</organism>
<gene>
    <name evidence="3" type="ORF">PGLA1383_LOCUS38705</name>
</gene>
<evidence type="ECO:0000256" key="1">
    <source>
        <dbReference type="SAM" id="MobiDB-lite"/>
    </source>
</evidence>
<protein>
    <submittedName>
        <fullName evidence="3">Uncharacterized protein</fullName>
    </submittedName>
</protein>
<dbReference type="Proteomes" id="UP000654075">
    <property type="component" value="Unassembled WGS sequence"/>
</dbReference>
<accession>A0A813GEQ3</accession>
<evidence type="ECO:0000313" key="3">
    <source>
        <dbReference type="EMBL" id="CAE8621182.1"/>
    </source>
</evidence>
<keyword evidence="2" id="KW-0732">Signal</keyword>
<feature type="region of interest" description="Disordered" evidence="1">
    <location>
        <begin position="197"/>
        <end position="237"/>
    </location>
</feature>
<sequence>MGVIAAAAVLILLRTLAAPSPTAFAGGRCGASHHHGGQFARMSLHRGTGRSRSVRQALEGADVNGILQANPFQPVSAGAGAGGIPIEQMPSNITPGPFDGIIMNMLSMSPFTASIIETFIFGTAAILTVISAKVNWDEWSKNKAEEDEIRRQKIMRALNPDGWKKELMREETFKAERTINPERGFNDVMDEIYKDENGNIRDGSEEPAAAPGTRVRGVRKRRTAMDEAAELGTWKKQ</sequence>
<feature type="signal peptide" evidence="2">
    <location>
        <begin position="1"/>
        <end position="17"/>
    </location>
</feature>
<dbReference type="OrthoDB" id="429452at2759"/>
<comment type="caution">
    <text evidence="3">The sequence shown here is derived from an EMBL/GenBank/DDBJ whole genome shotgun (WGS) entry which is preliminary data.</text>
</comment>
<keyword evidence="4" id="KW-1185">Reference proteome</keyword>
<feature type="chain" id="PRO_5032802275" evidence="2">
    <location>
        <begin position="18"/>
        <end position="237"/>
    </location>
</feature>
<dbReference type="EMBL" id="CAJNNV010027663">
    <property type="protein sequence ID" value="CAE8621182.1"/>
    <property type="molecule type" value="Genomic_DNA"/>
</dbReference>
<proteinExistence type="predicted"/>
<name>A0A813GEQ3_POLGL</name>
<dbReference type="AlphaFoldDB" id="A0A813GEQ3"/>
<evidence type="ECO:0000313" key="4">
    <source>
        <dbReference type="Proteomes" id="UP000654075"/>
    </source>
</evidence>
<evidence type="ECO:0000256" key="2">
    <source>
        <dbReference type="SAM" id="SignalP"/>
    </source>
</evidence>
<reference evidence="3" key="1">
    <citation type="submission" date="2021-02" db="EMBL/GenBank/DDBJ databases">
        <authorList>
            <person name="Dougan E. K."/>
            <person name="Rhodes N."/>
            <person name="Thang M."/>
            <person name="Chan C."/>
        </authorList>
    </citation>
    <scope>NUCLEOTIDE SEQUENCE</scope>
</reference>